<dbReference type="InterPro" id="IPR000792">
    <property type="entry name" value="Tscrpt_reg_LuxR_C"/>
</dbReference>
<dbReference type="GO" id="GO:0016020">
    <property type="term" value="C:membrane"/>
    <property type="evidence" value="ECO:0007669"/>
    <property type="project" value="TreeGrafter"/>
</dbReference>
<reference evidence="2 3" key="1">
    <citation type="submission" date="2017-12" db="EMBL/GenBank/DDBJ databases">
        <authorList>
            <person name="Hurst M.R.H."/>
        </authorList>
    </citation>
    <scope>NUCLEOTIDE SEQUENCE [LARGE SCALE GENOMIC DNA]</scope>
    <source>
        <strain evidence="2 3">SY-3-19</strain>
    </source>
</reference>
<dbReference type="InterPro" id="IPR000073">
    <property type="entry name" value="AB_hydrolase_1"/>
</dbReference>
<dbReference type="Gene3D" id="1.10.10.10">
    <property type="entry name" value="Winged helix-like DNA-binding domain superfamily/Winged helix DNA-binding domain"/>
    <property type="match status" value="1"/>
</dbReference>
<dbReference type="GO" id="GO:0047372">
    <property type="term" value="F:monoacylglycerol lipase activity"/>
    <property type="evidence" value="ECO:0007669"/>
    <property type="project" value="TreeGrafter"/>
</dbReference>
<dbReference type="Gene3D" id="3.40.50.1820">
    <property type="entry name" value="alpha/beta hydrolase"/>
    <property type="match status" value="1"/>
</dbReference>
<accession>A0A2S7JZI5</accession>
<evidence type="ECO:0000259" key="1">
    <source>
        <dbReference type="SMART" id="SM00421"/>
    </source>
</evidence>
<dbReference type="SUPFAM" id="SSF46894">
    <property type="entry name" value="C-terminal effector domain of the bipartite response regulators"/>
    <property type="match status" value="1"/>
</dbReference>
<dbReference type="Proteomes" id="UP000239504">
    <property type="component" value="Unassembled WGS sequence"/>
</dbReference>
<dbReference type="EMBL" id="PJCH01000017">
    <property type="protein sequence ID" value="PQA85650.1"/>
    <property type="molecule type" value="Genomic_DNA"/>
</dbReference>
<feature type="domain" description="HTH luxR-type" evidence="1">
    <location>
        <begin position="203"/>
        <end position="260"/>
    </location>
</feature>
<dbReference type="InterPro" id="IPR016032">
    <property type="entry name" value="Sig_transdc_resp-reg_C-effctor"/>
</dbReference>
<dbReference type="Pfam" id="PF00561">
    <property type="entry name" value="Abhydrolase_1"/>
    <property type="match status" value="1"/>
</dbReference>
<dbReference type="RefSeq" id="WP_104832290.1">
    <property type="nucleotide sequence ID" value="NZ_PJCH01000017.1"/>
</dbReference>
<name>A0A2S7JZI5_9PROT</name>
<dbReference type="GO" id="GO:0006355">
    <property type="term" value="P:regulation of DNA-templated transcription"/>
    <property type="evidence" value="ECO:0007669"/>
    <property type="project" value="InterPro"/>
</dbReference>
<evidence type="ECO:0000313" key="3">
    <source>
        <dbReference type="Proteomes" id="UP000239504"/>
    </source>
</evidence>
<proteinExistence type="predicted"/>
<comment type="caution">
    <text evidence="2">The sequence shown here is derived from an EMBL/GenBank/DDBJ whole genome shotgun (WGS) entry which is preliminary data.</text>
</comment>
<dbReference type="GO" id="GO:0003677">
    <property type="term" value="F:DNA binding"/>
    <property type="evidence" value="ECO:0007669"/>
    <property type="project" value="InterPro"/>
</dbReference>
<evidence type="ECO:0000313" key="2">
    <source>
        <dbReference type="EMBL" id="PQA85650.1"/>
    </source>
</evidence>
<dbReference type="OrthoDB" id="8107794at2"/>
<sequence>MKAPEGEGLSDDTWTQISDQLISDIYATTLSPEHYDQFMETVETYLTSLRSRKDARGQAPAERHFKTALTLLETLGRKRMSGNRASAIAESAPGPAIILDSDLSITALNEAARGAIATNMPRLADFGVDPKTESAVQNAIDELTKDDNLRVVPLTGAWREQNGCALLSKVNIDTEYLESGVRFLLTFSSFSLNPEQRKVLRQAYALSDVEVDIAFGLIQGLQVQDIAEQRDKSINTIRTQIKSIQKKTGTNSIADIIRLFGALLANLTTMLQHSDLATGKSAPNVPLRRSALTLRDGRRLSYSEQGAEAGTPVLFAHNMLYGAEWTPSALFAAEKRDIRILAPSRPGFGYSDQLPNQKNDAFIDAVAADFCELLDHLHIERAVVLGHGIASIYAMRFARRYPHRVKALIAVSHAPIWKDKWLKDLPVRQRQVYTVARYAPQLLPFITRAGAALIRSGNHDRFLDALTWDIPADEKAMKQKETYEVMVRALHHTIQQGCETYCRECVIRSKDYVDEAQKLTTPMHIIHGLGDVMVPPSRIELFCERVPESTVTWVENAGQYLLFTHWQHVLRKIETLG</sequence>
<dbReference type="InterPro" id="IPR050266">
    <property type="entry name" value="AB_hydrolase_sf"/>
</dbReference>
<organism evidence="2 3">
    <name type="scientific">Hyphococcus luteus</name>
    <dbReference type="NCBI Taxonomy" id="2058213"/>
    <lineage>
        <taxon>Bacteria</taxon>
        <taxon>Pseudomonadati</taxon>
        <taxon>Pseudomonadota</taxon>
        <taxon>Alphaproteobacteria</taxon>
        <taxon>Parvularculales</taxon>
        <taxon>Parvularculaceae</taxon>
        <taxon>Hyphococcus</taxon>
    </lineage>
</organism>
<dbReference type="GO" id="GO:0046464">
    <property type="term" value="P:acylglycerol catabolic process"/>
    <property type="evidence" value="ECO:0007669"/>
    <property type="project" value="TreeGrafter"/>
</dbReference>
<dbReference type="InterPro" id="IPR036388">
    <property type="entry name" value="WH-like_DNA-bd_sf"/>
</dbReference>
<dbReference type="SUPFAM" id="SSF53474">
    <property type="entry name" value="alpha/beta-Hydrolases"/>
    <property type="match status" value="1"/>
</dbReference>
<dbReference type="AlphaFoldDB" id="A0A2S7JZI5"/>
<keyword evidence="3" id="KW-1185">Reference proteome</keyword>
<dbReference type="PRINTS" id="PR00111">
    <property type="entry name" value="ABHYDROLASE"/>
</dbReference>
<dbReference type="PANTHER" id="PTHR43798">
    <property type="entry name" value="MONOACYLGLYCEROL LIPASE"/>
    <property type="match status" value="1"/>
</dbReference>
<protein>
    <recommendedName>
        <fullName evidence="1">HTH luxR-type domain-containing protein</fullName>
    </recommendedName>
</protein>
<dbReference type="SMART" id="SM00421">
    <property type="entry name" value="HTH_LUXR"/>
    <property type="match status" value="1"/>
</dbReference>
<dbReference type="PANTHER" id="PTHR43798:SF33">
    <property type="entry name" value="HYDROLASE, PUTATIVE (AFU_ORTHOLOGUE AFUA_2G14860)-RELATED"/>
    <property type="match status" value="1"/>
</dbReference>
<dbReference type="InterPro" id="IPR029058">
    <property type="entry name" value="AB_hydrolase_fold"/>
</dbReference>
<gene>
    <name evidence="2" type="ORF">CW354_22230</name>
</gene>